<sequence>MTARTDLTFQELETALAANGLTNALTVISGKLYVDISVVNGVTVADLTVEGVAELLYKLRIAAGNAQSTVNAALSTGEQLASYPPFSYGPPISGKVSVTHVSTFLIPLNENTITSPNV</sequence>
<dbReference type="EMBL" id="CP001037">
    <property type="protein sequence ID" value="ACC80345.1"/>
    <property type="molecule type" value="Genomic_DNA"/>
</dbReference>
<name>B2J1I4_NOSP7</name>
<dbReference type="EnsemblBacteria" id="ACC80345">
    <property type="protein sequence ID" value="ACC80345"/>
    <property type="gene ID" value="Npun_F1673"/>
</dbReference>
<dbReference type="STRING" id="63737.Npun_F1673"/>
<organism evidence="1 2">
    <name type="scientific">Nostoc punctiforme (strain ATCC 29133 / PCC 73102)</name>
    <dbReference type="NCBI Taxonomy" id="63737"/>
    <lineage>
        <taxon>Bacteria</taxon>
        <taxon>Bacillati</taxon>
        <taxon>Cyanobacteriota</taxon>
        <taxon>Cyanophyceae</taxon>
        <taxon>Nostocales</taxon>
        <taxon>Nostocaceae</taxon>
        <taxon>Nostoc</taxon>
    </lineage>
</organism>
<reference evidence="2" key="1">
    <citation type="submission" date="2008-04" db="EMBL/GenBank/DDBJ databases">
        <title>Complete sequence of chromosome of Nostoc punctiforme ATCC 29133.</title>
        <authorList>
            <consortium name="US DOE Joint Genome Institute"/>
            <person name="Copeland A."/>
            <person name="Lucas S."/>
            <person name="Lapidus A."/>
            <person name="Glavina del Rio T."/>
            <person name="Dalin E."/>
            <person name="Tice H."/>
            <person name="Pitluck S."/>
            <person name="Chain P."/>
            <person name="Malfatti S."/>
            <person name="Shin M."/>
            <person name="Vergez L."/>
            <person name="Schmutz J."/>
            <person name="Larimer F."/>
            <person name="Land M."/>
            <person name="Hauser L."/>
            <person name="Kyrpides N."/>
            <person name="Kim E."/>
            <person name="Meeks J.C."/>
            <person name="Elhai J."/>
            <person name="Campbell E.L."/>
            <person name="Thiel T."/>
            <person name="Longmire J."/>
            <person name="Potts M."/>
            <person name="Atlas R."/>
        </authorList>
    </citation>
    <scope>NUCLEOTIDE SEQUENCE [LARGE SCALE GENOMIC DNA]</scope>
    <source>
        <strain evidence="2">ATCC 29133 / PCC 73102</strain>
    </source>
</reference>
<keyword evidence="2" id="KW-1185">Reference proteome</keyword>
<evidence type="ECO:0000313" key="1">
    <source>
        <dbReference type="EMBL" id="ACC80345.1"/>
    </source>
</evidence>
<gene>
    <name evidence="1" type="ordered locus">Npun_F1673</name>
</gene>
<dbReference type="HOGENOM" id="CLU_2070666_0_0_3"/>
<dbReference type="RefSeq" id="WP_012408363.1">
    <property type="nucleotide sequence ID" value="NC_010628.1"/>
</dbReference>
<reference evidence="1 2" key="2">
    <citation type="journal article" date="2013" name="Plant Physiol.">
        <title>A Nostoc punctiforme Sugar Transporter Necessary to Establish a Cyanobacterium-Plant Symbiosis.</title>
        <authorList>
            <person name="Ekman M."/>
            <person name="Picossi S."/>
            <person name="Campbell E.L."/>
            <person name="Meeks J.C."/>
            <person name="Flores E."/>
        </authorList>
    </citation>
    <scope>NUCLEOTIDE SEQUENCE [LARGE SCALE GENOMIC DNA]</scope>
    <source>
        <strain evidence="2">ATCC 29133 / PCC 73102</strain>
    </source>
</reference>
<proteinExistence type="predicted"/>
<evidence type="ECO:0000313" key="2">
    <source>
        <dbReference type="Proteomes" id="UP000001191"/>
    </source>
</evidence>
<dbReference type="eggNOG" id="ENOG5030ND3">
    <property type="taxonomic scope" value="Bacteria"/>
</dbReference>
<protein>
    <submittedName>
        <fullName evidence="1">Uncharacterized protein</fullName>
    </submittedName>
</protein>
<dbReference type="Proteomes" id="UP000001191">
    <property type="component" value="Chromosome"/>
</dbReference>
<dbReference type="AlphaFoldDB" id="B2J1I4"/>
<dbReference type="KEGG" id="npu:Npun_F1673"/>
<accession>B2J1I4</accession>